<sequence length="92" mass="9915">MNAVGLDEEALVRTVVLRCSGAGVNSGDLDGCLRSVELALIRPIGRWPDDVASSFESSSLKSLEYLWGSSVRVNVDIPQSCVDVEESSKEED</sequence>
<protein>
    <submittedName>
        <fullName evidence="1">Uncharacterized protein</fullName>
    </submittedName>
</protein>
<comment type="caution">
    <text evidence="1">The sequence shown here is derived from an EMBL/GenBank/DDBJ whole genome shotgun (WGS) entry which is preliminary data.</text>
</comment>
<evidence type="ECO:0000313" key="1">
    <source>
        <dbReference type="EMBL" id="KAL0578379.1"/>
    </source>
</evidence>
<reference evidence="1 2" key="1">
    <citation type="submission" date="2024-02" db="EMBL/GenBank/DDBJ databases">
        <title>A draft genome for the cacao thread blight pathogen Marasmius crinis-equi.</title>
        <authorList>
            <person name="Cohen S.P."/>
            <person name="Baruah I.K."/>
            <person name="Amoako-Attah I."/>
            <person name="Bukari Y."/>
            <person name="Meinhardt L.W."/>
            <person name="Bailey B.A."/>
        </authorList>
    </citation>
    <scope>NUCLEOTIDE SEQUENCE [LARGE SCALE GENOMIC DNA]</scope>
    <source>
        <strain evidence="1 2">GH-76</strain>
    </source>
</reference>
<accession>A0ABR3FSE5</accession>
<proteinExistence type="predicted"/>
<gene>
    <name evidence="1" type="ORF">V5O48_003600</name>
</gene>
<name>A0ABR3FSE5_9AGAR</name>
<dbReference type="EMBL" id="JBAHYK010000101">
    <property type="protein sequence ID" value="KAL0578379.1"/>
    <property type="molecule type" value="Genomic_DNA"/>
</dbReference>
<dbReference type="Proteomes" id="UP001465976">
    <property type="component" value="Unassembled WGS sequence"/>
</dbReference>
<keyword evidence="2" id="KW-1185">Reference proteome</keyword>
<organism evidence="1 2">
    <name type="scientific">Marasmius crinis-equi</name>
    <dbReference type="NCBI Taxonomy" id="585013"/>
    <lineage>
        <taxon>Eukaryota</taxon>
        <taxon>Fungi</taxon>
        <taxon>Dikarya</taxon>
        <taxon>Basidiomycota</taxon>
        <taxon>Agaricomycotina</taxon>
        <taxon>Agaricomycetes</taxon>
        <taxon>Agaricomycetidae</taxon>
        <taxon>Agaricales</taxon>
        <taxon>Marasmiineae</taxon>
        <taxon>Marasmiaceae</taxon>
        <taxon>Marasmius</taxon>
    </lineage>
</organism>
<evidence type="ECO:0000313" key="2">
    <source>
        <dbReference type="Proteomes" id="UP001465976"/>
    </source>
</evidence>